<sequence>MGEPREVAELAAFLLSDRAAFITGSVHVIDGGYSAR</sequence>
<dbReference type="SUPFAM" id="SSF51735">
    <property type="entry name" value="NAD(P)-binding Rossmann-fold domains"/>
    <property type="match status" value="1"/>
</dbReference>
<organism evidence="1 2">
    <name type="scientific">Stigmatella ashevillensis</name>
    <dbReference type="NCBI Taxonomy" id="2995309"/>
    <lineage>
        <taxon>Bacteria</taxon>
        <taxon>Pseudomonadati</taxon>
        <taxon>Myxococcota</taxon>
        <taxon>Myxococcia</taxon>
        <taxon>Myxococcales</taxon>
        <taxon>Cystobacterineae</taxon>
        <taxon>Archangiaceae</taxon>
        <taxon>Stigmatella</taxon>
    </lineage>
</organism>
<dbReference type="Pfam" id="PF13561">
    <property type="entry name" value="adh_short_C2"/>
    <property type="match status" value="1"/>
</dbReference>
<dbReference type="EMBL" id="JAQNDM010000002">
    <property type="protein sequence ID" value="MDC0712492.1"/>
    <property type="molecule type" value="Genomic_DNA"/>
</dbReference>
<dbReference type="Gene3D" id="3.40.50.720">
    <property type="entry name" value="NAD(P)-binding Rossmann-like Domain"/>
    <property type="match status" value="1"/>
</dbReference>
<proteinExistence type="predicted"/>
<comment type="caution">
    <text evidence="1">The sequence shown here is derived from an EMBL/GenBank/DDBJ whole genome shotgun (WGS) entry which is preliminary data.</text>
</comment>
<dbReference type="Proteomes" id="UP001221838">
    <property type="component" value="Unassembled WGS sequence"/>
</dbReference>
<gene>
    <name evidence="1" type="ORF">POL68_28780</name>
</gene>
<dbReference type="InterPro" id="IPR036291">
    <property type="entry name" value="NAD(P)-bd_dom_sf"/>
</dbReference>
<evidence type="ECO:0000313" key="1">
    <source>
        <dbReference type="EMBL" id="MDC0712492.1"/>
    </source>
</evidence>
<evidence type="ECO:0000313" key="2">
    <source>
        <dbReference type="Proteomes" id="UP001221838"/>
    </source>
</evidence>
<dbReference type="RefSeq" id="WP_272146303.1">
    <property type="nucleotide sequence ID" value="NZ_JAQNDM010000002.1"/>
</dbReference>
<protein>
    <submittedName>
        <fullName evidence="1">SDR family oxidoreductase</fullName>
    </submittedName>
</protein>
<accession>A0ABT5DFS3</accession>
<keyword evidence="2" id="KW-1185">Reference proteome</keyword>
<name>A0ABT5DFS3_9BACT</name>
<reference evidence="1 2" key="1">
    <citation type="submission" date="2022-11" db="EMBL/GenBank/DDBJ databases">
        <title>Minimal conservation of predation-associated metabolite biosynthetic gene clusters underscores biosynthetic potential of Myxococcota including descriptions for ten novel species: Archangium lansinium sp. nov., Myxococcus landrumus sp. nov., Nannocystis bai.</title>
        <authorList>
            <person name="Ahearne A."/>
            <person name="Stevens C."/>
            <person name="Dowd S."/>
        </authorList>
    </citation>
    <scope>NUCLEOTIDE SEQUENCE [LARGE SCALE GENOMIC DNA]</scope>
    <source>
        <strain evidence="1 2">NCWAL01</strain>
    </source>
</reference>
<dbReference type="InterPro" id="IPR002347">
    <property type="entry name" value="SDR_fam"/>
</dbReference>